<protein>
    <submittedName>
        <fullName evidence="2">Uncharacterized protein</fullName>
    </submittedName>
</protein>
<comment type="caution">
    <text evidence="2">The sequence shown here is derived from an EMBL/GenBank/DDBJ whole genome shotgun (WGS) entry which is preliminary data.</text>
</comment>
<evidence type="ECO:0000313" key="3">
    <source>
        <dbReference type="Proteomes" id="UP001237642"/>
    </source>
</evidence>
<proteinExistence type="predicted"/>
<name>A0AAD8MBQ4_9APIA</name>
<accession>A0AAD8MBQ4</accession>
<reference evidence="2" key="1">
    <citation type="submission" date="2023-02" db="EMBL/GenBank/DDBJ databases">
        <title>Genome of toxic invasive species Heracleum sosnowskyi carries increased number of genes despite the absence of recent whole-genome duplications.</title>
        <authorList>
            <person name="Schelkunov M."/>
            <person name="Shtratnikova V."/>
            <person name="Makarenko M."/>
            <person name="Klepikova A."/>
            <person name="Omelchenko D."/>
            <person name="Novikova G."/>
            <person name="Obukhova E."/>
            <person name="Bogdanov V."/>
            <person name="Penin A."/>
            <person name="Logacheva M."/>
        </authorList>
    </citation>
    <scope>NUCLEOTIDE SEQUENCE</scope>
    <source>
        <strain evidence="2">Hsosn_3</strain>
        <tissue evidence="2">Leaf</tissue>
    </source>
</reference>
<feature type="region of interest" description="Disordered" evidence="1">
    <location>
        <begin position="1"/>
        <end position="50"/>
    </location>
</feature>
<keyword evidence="3" id="KW-1185">Reference proteome</keyword>
<feature type="compositionally biased region" description="Acidic residues" evidence="1">
    <location>
        <begin position="220"/>
        <end position="231"/>
    </location>
</feature>
<evidence type="ECO:0000313" key="2">
    <source>
        <dbReference type="EMBL" id="KAK1369630.1"/>
    </source>
</evidence>
<feature type="region of interest" description="Disordered" evidence="1">
    <location>
        <begin position="76"/>
        <end position="161"/>
    </location>
</feature>
<evidence type="ECO:0000256" key="1">
    <source>
        <dbReference type="SAM" id="MobiDB-lite"/>
    </source>
</evidence>
<dbReference type="EMBL" id="JAUIZM010000008">
    <property type="protein sequence ID" value="KAK1369630.1"/>
    <property type="molecule type" value="Genomic_DNA"/>
</dbReference>
<organism evidence="2 3">
    <name type="scientific">Heracleum sosnowskyi</name>
    <dbReference type="NCBI Taxonomy" id="360622"/>
    <lineage>
        <taxon>Eukaryota</taxon>
        <taxon>Viridiplantae</taxon>
        <taxon>Streptophyta</taxon>
        <taxon>Embryophyta</taxon>
        <taxon>Tracheophyta</taxon>
        <taxon>Spermatophyta</taxon>
        <taxon>Magnoliopsida</taxon>
        <taxon>eudicotyledons</taxon>
        <taxon>Gunneridae</taxon>
        <taxon>Pentapetalae</taxon>
        <taxon>asterids</taxon>
        <taxon>campanulids</taxon>
        <taxon>Apiales</taxon>
        <taxon>Apiaceae</taxon>
        <taxon>Apioideae</taxon>
        <taxon>apioid superclade</taxon>
        <taxon>Tordylieae</taxon>
        <taxon>Tordyliinae</taxon>
        <taxon>Heracleum</taxon>
    </lineage>
</organism>
<feature type="compositionally biased region" description="Low complexity" evidence="1">
    <location>
        <begin position="206"/>
        <end position="215"/>
    </location>
</feature>
<gene>
    <name evidence="2" type="ORF">POM88_035722</name>
</gene>
<feature type="region of interest" description="Disordered" evidence="1">
    <location>
        <begin position="198"/>
        <end position="231"/>
    </location>
</feature>
<sequence length="481" mass="53355">MQQANDPIVSRKCSIPAKRKLDLQNPPHQDENMGENEVESTVLPPPPPLTEYEKQRAIRVERNNEVFLALNLPALSAGLRKSKQKNKVNEQMHNGSDDEYDPGHEDGSEGASVTPLKKTKKVDKKVAIMGRGATTRSRANVASKNPATEDASKKEETCQPVKPVESAANIELPELPQADDGNGSMAAFWLMRKRQQEKAAKEKATDQAAAASASKRVVEESDLPEIEEGGEEVPVPKRLRGKTRMDKVHTRSFDKRIVIGMNEFFQPIADNDKVLSELSNFLGTIAKRCVSLTYVTWRHVPENLKKTMWNYCKKKKATDQSAPCDARVFVKTRKRREGRKYKTDPAVINKKIEKINEKLSVGDVVGDLLSDGKSHCPTWLLGRCAKLSNASSSNAPTDTYVQELTTKIRQSLADEVEEKVKQVQAEVDVQVKKKVKQNLAVVLKKLAEANPNITVDIEDLCEMTVSSDNDDGTPLTGGSSF</sequence>
<dbReference type="Proteomes" id="UP001237642">
    <property type="component" value="Unassembled WGS sequence"/>
</dbReference>
<reference evidence="2" key="2">
    <citation type="submission" date="2023-05" db="EMBL/GenBank/DDBJ databases">
        <authorList>
            <person name="Schelkunov M.I."/>
        </authorList>
    </citation>
    <scope>NUCLEOTIDE SEQUENCE</scope>
    <source>
        <strain evidence="2">Hsosn_3</strain>
        <tissue evidence="2">Leaf</tissue>
    </source>
</reference>
<dbReference type="AlphaFoldDB" id="A0AAD8MBQ4"/>
<feature type="compositionally biased region" description="Polar residues" evidence="1">
    <location>
        <begin position="134"/>
        <end position="146"/>
    </location>
</feature>